<evidence type="ECO:0000256" key="3">
    <source>
        <dbReference type="ARBA" id="ARBA00023082"/>
    </source>
</evidence>
<feature type="domain" description="RNA polymerase sigma-70 region 2" evidence="5">
    <location>
        <begin position="40"/>
        <end position="107"/>
    </location>
</feature>
<evidence type="ECO:0000256" key="4">
    <source>
        <dbReference type="ARBA" id="ARBA00023163"/>
    </source>
</evidence>
<dbReference type="AlphaFoldDB" id="A0A0K6I0X3"/>
<evidence type="ECO:0000313" key="7">
    <source>
        <dbReference type="EMBL" id="CUA96775.1"/>
    </source>
</evidence>
<keyword evidence="3" id="KW-0731">Sigma factor</keyword>
<dbReference type="InterPro" id="IPR013325">
    <property type="entry name" value="RNA_pol_sigma_r2"/>
</dbReference>
<dbReference type="PANTHER" id="PTHR43133:SF62">
    <property type="entry name" value="RNA POLYMERASE SIGMA FACTOR SIGZ"/>
    <property type="match status" value="1"/>
</dbReference>
<keyword evidence="2" id="KW-0805">Transcription regulation</keyword>
<dbReference type="InterPro" id="IPR007627">
    <property type="entry name" value="RNA_pol_sigma70_r2"/>
</dbReference>
<dbReference type="GO" id="GO:0016987">
    <property type="term" value="F:sigma factor activity"/>
    <property type="evidence" value="ECO:0007669"/>
    <property type="project" value="UniProtKB-KW"/>
</dbReference>
<dbReference type="EMBL" id="CYHE01000006">
    <property type="protein sequence ID" value="CUA96775.1"/>
    <property type="molecule type" value="Genomic_DNA"/>
</dbReference>
<dbReference type="NCBIfam" id="TIGR02937">
    <property type="entry name" value="sigma70-ECF"/>
    <property type="match status" value="1"/>
</dbReference>
<dbReference type="SUPFAM" id="SSF88659">
    <property type="entry name" value="Sigma3 and sigma4 domains of RNA polymerase sigma factors"/>
    <property type="match status" value="1"/>
</dbReference>
<dbReference type="Gene3D" id="1.10.1740.10">
    <property type="match status" value="1"/>
</dbReference>
<organism evidence="7 8">
    <name type="scientific">Pannonibacter indicus</name>
    <dbReference type="NCBI Taxonomy" id="466044"/>
    <lineage>
        <taxon>Bacteria</taxon>
        <taxon>Pseudomonadati</taxon>
        <taxon>Pseudomonadota</taxon>
        <taxon>Alphaproteobacteria</taxon>
        <taxon>Hyphomicrobiales</taxon>
        <taxon>Stappiaceae</taxon>
        <taxon>Pannonibacter</taxon>
    </lineage>
</organism>
<dbReference type="SUPFAM" id="SSF88946">
    <property type="entry name" value="Sigma2 domain of RNA polymerase sigma factors"/>
    <property type="match status" value="1"/>
</dbReference>
<evidence type="ECO:0000259" key="6">
    <source>
        <dbReference type="Pfam" id="PF08281"/>
    </source>
</evidence>
<dbReference type="GO" id="GO:0003677">
    <property type="term" value="F:DNA binding"/>
    <property type="evidence" value="ECO:0007669"/>
    <property type="project" value="InterPro"/>
</dbReference>
<dbReference type="InterPro" id="IPR013249">
    <property type="entry name" value="RNA_pol_sigma70_r4_t2"/>
</dbReference>
<name>A0A0K6I0X3_9HYPH</name>
<protein>
    <submittedName>
        <fullName evidence="7">RNA polymerase sigma factor, sigma-70 family</fullName>
    </submittedName>
</protein>
<dbReference type="GO" id="GO:0006352">
    <property type="term" value="P:DNA-templated transcription initiation"/>
    <property type="evidence" value="ECO:0007669"/>
    <property type="project" value="InterPro"/>
</dbReference>
<reference evidence="8" key="1">
    <citation type="submission" date="2015-08" db="EMBL/GenBank/DDBJ databases">
        <authorList>
            <person name="Varghese N."/>
        </authorList>
    </citation>
    <scope>NUCLEOTIDE SEQUENCE [LARGE SCALE GENOMIC DNA]</scope>
    <source>
        <strain evidence="8">DSM 23407</strain>
    </source>
</reference>
<dbReference type="Pfam" id="PF08281">
    <property type="entry name" value="Sigma70_r4_2"/>
    <property type="match status" value="1"/>
</dbReference>
<dbReference type="PANTHER" id="PTHR43133">
    <property type="entry name" value="RNA POLYMERASE ECF-TYPE SIGMA FACTO"/>
    <property type="match status" value="1"/>
</dbReference>
<keyword evidence="8" id="KW-1185">Reference proteome</keyword>
<proteinExistence type="inferred from homology"/>
<dbReference type="Pfam" id="PF04542">
    <property type="entry name" value="Sigma70_r2"/>
    <property type="match status" value="1"/>
</dbReference>
<dbReference type="Gene3D" id="1.10.10.10">
    <property type="entry name" value="Winged helix-like DNA-binding domain superfamily/Winged helix DNA-binding domain"/>
    <property type="match status" value="1"/>
</dbReference>
<dbReference type="RefSeq" id="WP_055455765.1">
    <property type="nucleotide sequence ID" value="NZ_CYHE01000006.1"/>
</dbReference>
<feature type="domain" description="RNA polymerase sigma factor 70 region 4 type 2" evidence="6">
    <location>
        <begin position="137"/>
        <end position="189"/>
    </location>
</feature>
<dbReference type="InterPro" id="IPR014284">
    <property type="entry name" value="RNA_pol_sigma-70_dom"/>
</dbReference>
<accession>A0A0K6I0X3</accession>
<dbReference type="Proteomes" id="UP000183900">
    <property type="component" value="Unassembled WGS sequence"/>
</dbReference>
<gene>
    <name evidence="7" type="ORF">Ga0061067_10678</name>
</gene>
<evidence type="ECO:0000313" key="8">
    <source>
        <dbReference type="Proteomes" id="UP000183900"/>
    </source>
</evidence>
<dbReference type="InterPro" id="IPR039425">
    <property type="entry name" value="RNA_pol_sigma-70-like"/>
</dbReference>
<dbReference type="InterPro" id="IPR036388">
    <property type="entry name" value="WH-like_DNA-bd_sf"/>
</dbReference>
<dbReference type="OrthoDB" id="9784272at2"/>
<sequence>MIVLKPGALGVKSAVSQAQYFSELIERVAATQDKAAFIELFDHFAPRIKGYLMQQGTDSASAEELAQEVMVILWRKAALFDKSKASASTWLFRIARNRRIDSLRRLKNGDLDAEDPALQPSAPEDPDVILDTGLREERIRAALDELPEAQREVVRQAFFLGLSHNEIAESTGLPLGTVKSRIRLAFARLRQVLEADAAVDTD</sequence>
<evidence type="ECO:0000256" key="1">
    <source>
        <dbReference type="ARBA" id="ARBA00010641"/>
    </source>
</evidence>
<dbReference type="InterPro" id="IPR013324">
    <property type="entry name" value="RNA_pol_sigma_r3/r4-like"/>
</dbReference>
<dbReference type="CDD" id="cd06171">
    <property type="entry name" value="Sigma70_r4"/>
    <property type="match status" value="1"/>
</dbReference>
<evidence type="ECO:0000259" key="5">
    <source>
        <dbReference type="Pfam" id="PF04542"/>
    </source>
</evidence>
<evidence type="ECO:0000256" key="2">
    <source>
        <dbReference type="ARBA" id="ARBA00023015"/>
    </source>
</evidence>
<keyword evidence="4" id="KW-0804">Transcription</keyword>
<comment type="similarity">
    <text evidence="1">Belongs to the sigma-70 factor family. ECF subfamily.</text>
</comment>